<accession>A0A915CXM5</accession>
<dbReference type="AlphaFoldDB" id="A0A915CXM5"/>
<keyword evidence="1" id="KW-1185">Reference proteome</keyword>
<evidence type="ECO:0000313" key="1">
    <source>
        <dbReference type="Proteomes" id="UP000887574"/>
    </source>
</evidence>
<evidence type="ECO:0000313" key="2">
    <source>
        <dbReference type="WBParaSite" id="jg13751"/>
    </source>
</evidence>
<protein>
    <submittedName>
        <fullName evidence="2">Uncharacterized protein</fullName>
    </submittedName>
</protein>
<reference evidence="2" key="1">
    <citation type="submission" date="2022-11" db="UniProtKB">
        <authorList>
            <consortium name="WormBaseParasite"/>
        </authorList>
    </citation>
    <scope>IDENTIFICATION</scope>
</reference>
<dbReference type="WBParaSite" id="jg13751">
    <property type="protein sequence ID" value="jg13751"/>
    <property type="gene ID" value="jg13751"/>
</dbReference>
<sequence>MTGPISASLDLAQNSGQELKSTLNGLLGLRDNLTGKKREVDDTVIKTSRVSMTLWMSKNLNKYVRKLVAERNALDEDQIR</sequence>
<dbReference type="Proteomes" id="UP000887574">
    <property type="component" value="Unplaced"/>
</dbReference>
<organism evidence="1 2">
    <name type="scientific">Ditylenchus dipsaci</name>
    <dbReference type="NCBI Taxonomy" id="166011"/>
    <lineage>
        <taxon>Eukaryota</taxon>
        <taxon>Metazoa</taxon>
        <taxon>Ecdysozoa</taxon>
        <taxon>Nematoda</taxon>
        <taxon>Chromadorea</taxon>
        <taxon>Rhabditida</taxon>
        <taxon>Tylenchina</taxon>
        <taxon>Tylenchomorpha</taxon>
        <taxon>Sphaerularioidea</taxon>
        <taxon>Anguinidae</taxon>
        <taxon>Anguininae</taxon>
        <taxon>Ditylenchus</taxon>
    </lineage>
</organism>
<proteinExistence type="predicted"/>
<name>A0A915CXM5_9BILA</name>